<feature type="binding site" evidence="2">
    <location>
        <begin position="389"/>
        <end position="391"/>
    </location>
    <ligand>
        <name>L-glutamate</name>
        <dbReference type="ChEBI" id="CHEBI:29985"/>
    </ligand>
</feature>
<dbReference type="GO" id="GO:0006751">
    <property type="term" value="P:glutathione catabolic process"/>
    <property type="evidence" value="ECO:0007669"/>
    <property type="project" value="UniProtKB-UniRule"/>
</dbReference>
<feature type="signal peptide" evidence="4">
    <location>
        <begin position="1"/>
        <end position="22"/>
    </location>
</feature>
<comment type="catalytic activity">
    <reaction evidence="3">
        <text>an S-substituted glutathione + H2O = an S-substituted L-cysteinylglycine + L-glutamate</text>
        <dbReference type="Rhea" id="RHEA:59468"/>
        <dbReference type="ChEBI" id="CHEBI:15377"/>
        <dbReference type="ChEBI" id="CHEBI:29985"/>
        <dbReference type="ChEBI" id="CHEBI:90779"/>
        <dbReference type="ChEBI" id="CHEBI:143103"/>
        <dbReference type="EC" id="3.4.19.13"/>
    </reaction>
</comment>
<keyword evidence="3" id="KW-0012">Acyltransferase</keyword>
<reference evidence="5 6" key="1">
    <citation type="submission" date="2015-05" db="EMBL/GenBank/DDBJ databases">
        <authorList>
            <person name="Wang D.B."/>
            <person name="Wang M."/>
        </authorList>
    </citation>
    <scope>NUCLEOTIDE SEQUENCE [LARGE SCALE GENOMIC DNA]</scope>
    <source>
        <strain evidence="5">VL1</strain>
    </source>
</reference>
<keyword evidence="3" id="KW-0378">Hydrolase</keyword>
<protein>
    <recommendedName>
        <fullName evidence="3">Glutathione hydrolase</fullName>
        <ecNumber evidence="3">2.3.2.2</ecNumber>
        <ecNumber evidence="3">3.4.19.13</ecNumber>
    </recommendedName>
    <alternativeName>
        <fullName evidence="3">Gamma-glutamyltransferase</fullName>
    </alternativeName>
    <alternativeName>
        <fullName evidence="3">Gamma-glutamyltranspeptidase</fullName>
    </alternativeName>
</protein>
<dbReference type="GO" id="GO:0103068">
    <property type="term" value="F:leukotriene C4 gamma-glutamyl transferase activity"/>
    <property type="evidence" value="ECO:0007669"/>
    <property type="project" value="UniProtKB-EC"/>
</dbReference>
<dbReference type="EMBL" id="CVQH01001114">
    <property type="protein sequence ID" value="CRJ97214.1"/>
    <property type="molecule type" value="Genomic_DNA"/>
</dbReference>
<dbReference type="Pfam" id="PF01019">
    <property type="entry name" value="G_glu_transpept"/>
    <property type="match status" value="1"/>
</dbReference>
<feature type="binding site" evidence="2">
    <location>
        <begin position="441"/>
        <end position="442"/>
    </location>
    <ligand>
        <name>L-glutamate</name>
        <dbReference type="ChEBI" id="CHEBI:29985"/>
    </ligand>
</feature>
<proteinExistence type="predicted"/>
<evidence type="ECO:0000256" key="4">
    <source>
        <dbReference type="SAM" id="SignalP"/>
    </source>
</evidence>
<keyword evidence="3" id="KW-0808">Transferase</keyword>
<name>A0A0G4KIS2_VERLO</name>
<feature type="binding site" evidence="2">
    <location>
        <position position="98"/>
    </location>
    <ligand>
        <name>L-glutamate</name>
        <dbReference type="ChEBI" id="CHEBI:29985"/>
    </ligand>
</feature>
<evidence type="ECO:0000313" key="6">
    <source>
        <dbReference type="Proteomes" id="UP000044602"/>
    </source>
</evidence>
<feature type="active site" description="Nucleophile" evidence="1">
    <location>
        <position position="371"/>
    </location>
</feature>
<dbReference type="NCBIfam" id="TIGR00066">
    <property type="entry name" value="g_glut_trans"/>
    <property type="match status" value="1"/>
</dbReference>
<evidence type="ECO:0000256" key="3">
    <source>
        <dbReference type="RuleBase" id="RU368068"/>
    </source>
</evidence>
<dbReference type="InterPro" id="IPR000101">
    <property type="entry name" value="GGT_peptidase"/>
</dbReference>
<comment type="pathway">
    <text evidence="3">Sulfur metabolism; glutathione metabolism.</text>
</comment>
<keyword evidence="4" id="KW-0732">Signal</keyword>
<dbReference type="SUPFAM" id="SSF56235">
    <property type="entry name" value="N-terminal nucleophile aminohydrolases (Ntn hydrolases)"/>
    <property type="match status" value="1"/>
</dbReference>
<dbReference type="STRING" id="100787.A0A0G4KIS2"/>
<accession>A0A0G4KIS2</accession>
<dbReference type="GO" id="GO:0036374">
    <property type="term" value="F:glutathione hydrolase activity"/>
    <property type="evidence" value="ECO:0007669"/>
    <property type="project" value="UniProtKB-UniRule"/>
</dbReference>
<dbReference type="InterPro" id="IPR043137">
    <property type="entry name" value="GGT_ssub_C"/>
</dbReference>
<feature type="chain" id="PRO_5002565150" description="Glutathione hydrolase" evidence="4">
    <location>
        <begin position="23"/>
        <end position="561"/>
    </location>
</feature>
<sequence>MAPVWSTVLGPLLFAAVQPALSSPTCKGEPRRGAVASELDICSKIGTDLLKAGGNAVDAAVGTTFCVGTAGMYHSGIGGGGFLVVRSEEGEYEFIDFRETAPAAAYEDMYVDDSDQSIYGGLASGVPGEARGLEYVHKKYGALAWKDVLAPSIKLARFGWKVNEDLIYYMNAVGGTFLTDDPTWAIDFAPHGKRLELGETITRKRYANTLETLAEEGADALYTGAIANATIAHLQKLNGTMTLEDLQNYTIAHRPTAEINYRGFKLTSATAPSGGIVVLSALNGAAGYESFDDPEQVNLTTHRLDQTTRFAYGQRSSLGDPVFVDGLTEFQERMISAEVGAEVRSKISDTQAFNISYYDPSGLESLETPGTSHIVSADSSGLAVSMTTTINLLFGSQVMIPETGVIMNNEMNDFSIPGVTNAFGYIPSPANFIRPGKRPLSSMSPTIIETADGKLYMSIGAAGGSRIITSTIQNIHNVLDKGLNIHDALAFPRWHDQLSPDRITFEWAYDNSTVAFLKGLGHNVTYVRPGQSSAQGLRLLTNGTFEASGEPRQSNSGGYAV</sequence>
<dbReference type="GO" id="GO:0005886">
    <property type="term" value="C:plasma membrane"/>
    <property type="evidence" value="ECO:0007669"/>
    <property type="project" value="TreeGrafter"/>
</dbReference>
<comment type="catalytic activity">
    <reaction evidence="3">
        <text>glutathione + H2O = L-cysteinylglycine + L-glutamate</text>
        <dbReference type="Rhea" id="RHEA:28807"/>
        <dbReference type="ChEBI" id="CHEBI:15377"/>
        <dbReference type="ChEBI" id="CHEBI:29985"/>
        <dbReference type="ChEBI" id="CHEBI:57925"/>
        <dbReference type="ChEBI" id="CHEBI:61694"/>
        <dbReference type="EC" id="3.4.19.13"/>
    </reaction>
</comment>
<evidence type="ECO:0000256" key="1">
    <source>
        <dbReference type="PIRSR" id="PIRSR600101-1"/>
    </source>
</evidence>
<dbReference type="PRINTS" id="PR01210">
    <property type="entry name" value="GGTRANSPTASE"/>
</dbReference>
<dbReference type="PANTHER" id="PTHR11686">
    <property type="entry name" value="GAMMA GLUTAMYL TRANSPEPTIDASE"/>
    <property type="match status" value="1"/>
</dbReference>
<dbReference type="Gene3D" id="3.60.20.40">
    <property type="match status" value="1"/>
</dbReference>
<dbReference type="EC" id="2.3.2.2" evidence="3"/>
<evidence type="ECO:0000256" key="2">
    <source>
        <dbReference type="PIRSR" id="PIRSR600101-2"/>
    </source>
</evidence>
<dbReference type="FunFam" id="3.60.20.40:FF:000008">
    <property type="entry name" value="Gamma-glutamyltranspeptidase (Eurofung)"/>
    <property type="match status" value="1"/>
</dbReference>
<dbReference type="Gene3D" id="1.10.246.130">
    <property type="match status" value="1"/>
</dbReference>
<dbReference type="Proteomes" id="UP000044602">
    <property type="component" value="Unassembled WGS sequence"/>
</dbReference>
<feature type="binding site" evidence="2">
    <location>
        <position position="464"/>
    </location>
    <ligand>
        <name>L-glutamate</name>
        <dbReference type="ChEBI" id="CHEBI:29985"/>
    </ligand>
</feature>
<comment type="function">
    <text evidence="3">Cleaves the gamma-glutamyl peptide bond of glutathione and glutathione conjugates.</text>
</comment>
<dbReference type="InterPro" id="IPR029055">
    <property type="entry name" value="Ntn_hydrolases_N"/>
</dbReference>
<feature type="binding site" evidence="2">
    <location>
        <position position="413"/>
    </location>
    <ligand>
        <name>L-glutamate</name>
        <dbReference type="ChEBI" id="CHEBI:29985"/>
    </ligand>
</feature>
<gene>
    <name evidence="5" type="ORF">BN1708_009460</name>
</gene>
<organism evidence="5 6">
    <name type="scientific">Verticillium longisporum</name>
    <name type="common">Verticillium dahliae var. longisporum</name>
    <dbReference type="NCBI Taxonomy" id="100787"/>
    <lineage>
        <taxon>Eukaryota</taxon>
        <taxon>Fungi</taxon>
        <taxon>Dikarya</taxon>
        <taxon>Ascomycota</taxon>
        <taxon>Pezizomycotina</taxon>
        <taxon>Sordariomycetes</taxon>
        <taxon>Hypocreomycetidae</taxon>
        <taxon>Glomerellales</taxon>
        <taxon>Plectosphaerellaceae</taxon>
        <taxon>Verticillium</taxon>
    </lineage>
</organism>
<keyword evidence="6" id="KW-1185">Reference proteome</keyword>
<dbReference type="EC" id="3.4.19.13" evidence="3"/>
<dbReference type="PANTHER" id="PTHR11686:SF62">
    <property type="entry name" value="GLUTATHIONE HYDROLASE"/>
    <property type="match status" value="1"/>
</dbReference>
<dbReference type="AlphaFoldDB" id="A0A0G4KIS2"/>
<comment type="catalytic activity">
    <reaction evidence="3">
        <text>an N-terminal (5-L-glutamyl)-[peptide] + an alpha-amino acid = 5-L-glutamyl amino acid + an N-terminal L-alpha-aminoacyl-[peptide]</text>
        <dbReference type="Rhea" id="RHEA:23904"/>
        <dbReference type="Rhea" id="RHEA-COMP:9780"/>
        <dbReference type="Rhea" id="RHEA-COMP:9795"/>
        <dbReference type="ChEBI" id="CHEBI:77644"/>
        <dbReference type="ChEBI" id="CHEBI:78597"/>
        <dbReference type="ChEBI" id="CHEBI:78599"/>
        <dbReference type="ChEBI" id="CHEBI:78608"/>
        <dbReference type="EC" id="2.3.2.2"/>
    </reaction>
</comment>
<evidence type="ECO:0000313" key="5">
    <source>
        <dbReference type="EMBL" id="CRJ97214.1"/>
    </source>
</evidence>
<dbReference type="UniPathway" id="UPA00204"/>
<dbReference type="InterPro" id="IPR043138">
    <property type="entry name" value="GGT_lsub"/>
</dbReference>